<dbReference type="EMBL" id="JALLKP010000001">
    <property type="protein sequence ID" value="KAK2197709.1"/>
    <property type="molecule type" value="Genomic_DNA"/>
</dbReference>
<keyword evidence="1" id="KW-0732">Signal</keyword>
<comment type="caution">
    <text evidence="2">The sequence shown here is derived from an EMBL/GenBank/DDBJ whole genome shotgun (WGS) entry which is preliminary data.</text>
</comment>
<evidence type="ECO:0000256" key="1">
    <source>
        <dbReference type="SAM" id="SignalP"/>
    </source>
</evidence>
<dbReference type="GeneID" id="94335010"/>
<dbReference type="AlphaFoldDB" id="A0AAD9UQ90"/>
<evidence type="ECO:0000313" key="2">
    <source>
        <dbReference type="EMBL" id="KAK2197709.1"/>
    </source>
</evidence>
<evidence type="ECO:0000313" key="3">
    <source>
        <dbReference type="Proteomes" id="UP001214638"/>
    </source>
</evidence>
<feature type="signal peptide" evidence="1">
    <location>
        <begin position="1"/>
        <end position="18"/>
    </location>
</feature>
<gene>
    <name evidence="2" type="ORF">BdWA1_000712</name>
</gene>
<name>A0AAD9UQ90_9APIC</name>
<keyword evidence="3" id="KW-1185">Reference proteome</keyword>
<dbReference type="Proteomes" id="UP001214638">
    <property type="component" value="Unassembled WGS sequence"/>
</dbReference>
<dbReference type="RefSeq" id="XP_067804551.1">
    <property type="nucleotide sequence ID" value="XM_067945760.1"/>
</dbReference>
<proteinExistence type="predicted"/>
<sequence>MNYLFGILVLFSIHLSEQYEIISLEIGQNRFEFEPDQSVLPKFFIPSYIDIYPYNDGHGNILIINLIARFFGSAASIMSFNYGHFIYKQDGDQFVNFTIPWLPTHVNKYAESSLTYYTSFDTIRIPKDSIENSVFQLNNGIQENLSLTEEGDLRDEIVILKLKAPTGENVTFIGKYKPRFMEKVLKKYCCFFKRRGILPYRYKMIRDQVTTPNPS</sequence>
<accession>A0AAD9UQ90</accession>
<feature type="chain" id="PRO_5041971042" evidence="1">
    <location>
        <begin position="19"/>
        <end position="215"/>
    </location>
</feature>
<dbReference type="KEGG" id="bdw:94335010"/>
<reference evidence="2" key="1">
    <citation type="journal article" date="2023" name="Nat. Microbiol.">
        <title>Babesia duncani multi-omics identifies virulence factors and drug targets.</title>
        <authorList>
            <person name="Singh P."/>
            <person name="Lonardi S."/>
            <person name="Liang Q."/>
            <person name="Vydyam P."/>
            <person name="Khabirova E."/>
            <person name="Fang T."/>
            <person name="Gihaz S."/>
            <person name="Thekkiniath J."/>
            <person name="Munshi M."/>
            <person name="Abel S."/>
            <person name="Ciampossin L."/>
            <person name="Batugedara G."/>
            <person name="Gupta M."/>
            <person name="Lu X.M."/>
            <person name="Lenz T."/>
            <person name="Chakravarty S."/>
            <person name="Cornillot E."/>
            <person name="Hu Y."/>
            <person name="Ma W."/>
            <person name="Gonzalez L.M."/>
            <person name="Sanchez S."/>
            <person name="Estrada K."/>
            <person name="Sanchez-Flores A."/>
            <person name="Montero E."/>
            <person name="Harb O.S."/>
            <person name="Le Roch K.G."/>
            <person name="Mamoun C.B."/>
        </authorList>
    </citation>
    <scope>NUCLEOTIDE SEQUENCE</scope>
    <source>
        <strain evidence="2">WA1</strain>
    </source>
</reference>
<protein>
    <submittedName>
        <fullName evidence="2">Uncharacterized protein</fullName>
    </submittedName>
</protein>
<organism evidence="2 3">
    <name type="scientific">Babesia duncani</name>
    <dbReference type="NCBI Taxonomy" id="323732"/>
    <lineage>
        <taxon>Eukaryota</taxon>
        <taxon>Sar</taxon>
        <taxon>Alveolata</taxon>
        <taxon>Apicomplexa</taxon>
        <taxon>Aconoidasida</taxon>
        <taxon>Piroplasmida</taxon>
        <taxon>Babesiidae</taxon>
        <taxon>Babesia</taxon>
    </lineage>
</organism>